<proteinExistence type="inferred from homology"/>
<dbReference type="PROSITE" id="PS00181">
    <property type="entry name" value="GLNA_ATP"/>
    <property type="match status" value="1"/>
</dbReference>
<sequence length="346" mass="39282">MRRAVKVEYVWIGGDYELRSKIRMLYYNQTSDFFPIIPQWNYDGSSTNQLSTKNSEAKIIPRAIFHHKENESNPLYDHLIVMCDTYDADNQPLKTNARQRANEIFSNNLSAEPWFGLEQEYFLFKTNSITPLGVDETSEGRGQGQYYCSAGSENAFGRDIAESHLDECLKWGINLSGINAEVAPGQWEYQVGPCTGIDAGDHLWIARYLLLKVGEKYNVRVSISPKPVKGIWNGSGCHTNFSTKEMREGTTRKNGLVYINEAIEKLSLVHNEHMEVYGQGNEERMTGECETARYDTFTHGAANRSASIRISNDVIKDGKGYFEDRRPSSNCDPYLVTSKIFETTTL</sequence>
<evidence type="ECO:0000259" key="10">
    <source>
        <dbReference type="PROSITE" id="PS51987"/>
    </source>
</evidence>
<feature type="domain" description="GS beta-grasp" evidence="9">
    <location>
        <begin position="5"/>
        <end position="90"/>
    </location>
</feature>
<evidence type="ECO:0000256" key="5">
    <source>
        <dbReference type="ARBA" id="ARBA00022598"/>
    </source>
</evidence>
<dbReference type="GO" id="GO:0006542">
    <property type="term" value="P:glutamine biosynthetic process"/>
    <property type="evidence" value="ECO:0007669"/>
    <property type="project" value="InterPro"/>
</dbReference>
<accession>A0A6C0JB35</accession>
<evidence type="ECO:0000259" key="9">
    <source>
        <dbReference type="PROSITE" id="PS51986"/>
    </source>
</evidence>
<dbReference type="EC" id="6.3.1.2" evidence="3"/>
<name>A0A6C0JB35_9ZZZZ</name>
<evidence type="ECO:0000256" key="4">
    <source>
        <dbReference type="ARBA" id="ARBA00022490"/>
    </source>
</evidence>
<dbReference type="PROSITE" id="PS51987">
    <property type="entry name" value="GS_CATALYTIC"/>
    <property type="match status" value="1"/>
</dbReference>
<comment type="similarity">
    <text evidence="2">Belongs to the glutamine synthetase family.</text>
</comment>
<dbReference type="SUPFAM" id="SSF54368">
    <property type="entry name" value="Glutamine synthetase, N-terminal domain"/>
    <property type="match status" value="1"/>
</dbReference>
<dbReference type="InterPro" id="IPR027303">
    <property type="entry name" value="Gln_synth_gly_rich_site"/>
</dbReference>
<dbReference type="InterPro" id="IPR008147">
    <property type="entry name" value="Gln_synt_N"/>
</dbReference>
<dbReference type="PANTHER" id="PTHR20852">
    <property type="entry name" value="GLUTAMINE SYNTHETASE"/>
    <property type="match status" value="1"/>
</dbReference>
<keyword evidence="6" id="KW-0547">Nucleotide-binding</keyword>
<comment type="subcellular location">
    <subcellularLocation>
        <location evidence="1">Cytoplasm</location>
    </subcellularLocation>
</comment>
<dbReference type="GO" id="GO:0005524">
    <property type="term" value="F:ATP binding"/>
    <property type="evidence" value="ECO:0007669"/>
    <property type="project" value="UniProtKB-KW"/>
</dbReference>
<dbReference type="Gene3D" id="3.30.590.10">
    <property type="entry name" value="Glutamine synthetase/guanido kinase, catalytic domain"/>
    <property type="match status" value="1"/>
</dbReference>
<dbReference type="InterPro" id="IPR008146">
    <property type="entry name" value="Gln_synth_cat_dom"/>
</dbReference>
<dbReference type="EMBL" id="MN740360">
    <property type="protein sequence ID" value="QHU02513.1"/>
    <property type="molecule type" value="Genomic_DNA"/>
</dbReference>
<feature type="domain" description="GS catalytic" evidence="10">
    <location>
        <begin position="93"/>
        <end position="346"/>
    </location>
</feature>
<evidence type="ECO:0000256" key="1">
    <source>
        <dbReference type="ARBA" id="ARBA00004496"/>
    </source>
</evidence>
<evidence type="ECO:0000256" key="8">
    <source>
        <dbReference type="ARBA" id="ARBA00049436"/>
    </source>
</evidence>
<dbReference type="AlphaFoldDB" id="A0A6C0JB35"/>
<dbReference type="InterPro" id="IPR050292">
    <property type="entry name" value="Glutamine_Synthetase"/>
</dbReference>
<dbReference type="SUPFAM" id="SSF55931">
    <property type="entry name" value="Glutamine synthetase/guanido kinase"/>
    <property type="match status" value="1"/>
</dbReference>
<comment type="catalytic activity">
    <reaction evidence="8">
        <text>L-glutamate + NH4(+) + ATP = L-glutamine + ADP + phosphate + H(+)</text>
        <dbReference type="Rhea" id="RHEA:16169"/>
        <dbReference type="ChEBI" id="CHEBI:15378"/>
        <dbReference type="ChEBI" id="CHEBI:28938"/>
        <dbReference type="ChEBI" id="CHEBI:29985"/>
        <dbReference type="ChEBI" id="CHEBI:30616"/>
        <dbReference type="ChEBI" id="CHEBI:43474"/>
        <dbReference type="ChEBI" id="CHEBI:58359"/>
        <dbReference type="ChEBI" id="CHEBI:456216"/>
        <dbReference type="EC" id="6.3.1.2"/>
    </reaction>
</comment>
<evidence type="ECO:0000256" key="6">
    <source>
        <dbReference type="ARBA" id="ARBA00022741"/>
    </source>
</evidence>
<dbReference type="GO" id="GO:0005737">
    <property type="term" value="C:cytoplasm"/>
    <property type="evidence" value="ECO:0007669"/>
    <property type="project" value="UniProtKB-SubCell"/>
</dbReference>
<dbReference type="PANTHER" id="PTHR20852:SF57">
    <property type="entry name" value="GLUTAMINE SYNTHETASE 2 CYTOPLASMIC"/>
    <property type="match status" value="1"/>
</dbReference>
<evidence type="ECO:0000256" key="3">
    <source>
        <dbReference type="ARBA" id="ARBA00012937"/>
    </source>
</evidence>
<dbReference type="GO" id="GO:0004356">
    <property type="term" value="F:glutamine synthetase activity"/>
    <property type="evidence" value="ECO:0007669"/>
    <property type="project" value="UniProtKB-EC"/>
</dbReference>
<evidence type="ECO:0000313" key="11">
    <source>
        <dbReference type="EMBL" id="QHU02513.1"/>
    </source>
</evidence>
<keyword evidence="4" id="KW-0963">Cytoplasm</keyword>
<dbReference type="Gene3D" id="3.10.20.70">
    <property type="entry name" value="Glutamine synthetase, N-terminal domain"/>
    <property type="match status" value="1"/>
</dbReference>
<reference evidence="11" key="1">
    <citation type="journal article" date="2020" name="Nature">
        <title>Giant virus diversity and host interactions through global metagenomics.</title>
        <authorList>
            <person name="Schulz F."/>
            <person name="Roux S."/>
            <person name="Paez-Espino D."/>
            <person name="Jungbluth S."/>
            <person name="Walsh D.A."/>
            <person name="Denef V.J."/>
            <person name="McMahon K.D."/>
            <person name="Konstantinidis K.T."/>
            <person name="Eloe-Fadrosh E.A."/>
            <person name="Kyrpides N.C."/>
            <person name="Woyke T."/>
        </authorList>
    </citation>
    <scope>NUCLEOTIDE SEQUENCE</scope>
    <source>
        <strain evidence="11">GVMAG-M-3300025880-76</strain>
    </source>
</reference>
<dbReference type="FunFam" id="3.30.590.10:FF:000011">
    <property type="entry name" value="Glutamine synthetase"/>
    <property type="match status" value="1"/>
</dbReference>
<dbReference type="Pfam" id="PF00120">
    <property type="entry name" value="Gln-synt_C"/>
    <property type="match status" value="1"/>
</dbReference>
<dbReference type="InterPro" id="IPR027302">
    <property type="entry name" value="Gln_synth_N_conserv_site"/>
</dbReference>
<keyword evidence="5" id="KW-0436">Ligase</keyword>
<organism evidence="11">
    <name type="scientific">viral metagenome</name>
    <dbReference type="NCBI Taxonomy" id="1070528"/>
    <lineage>
        <taxon>unclassified sequences</taxon>
        <taxon>metagenomes</taxon>
        <taxon>organismal metagenomes</taxon>
    </lineage>
</organism>
<dbReference type="PROSITE" id="PS00180">
    <property type="entry name" value="GLNA_1"/>
    <property type="match status" value="1"/>
</dbReference>
<protein>
    <recommendedName>
        <fullName evidence="3">glutamine synthetase</fullName>
        <ecNumber evidence="3">6.3.1.2</ecNumber>
    </recommendedName>
</protein>
<dbReference type="InterPro" id="IPR014746">
    <property type="entry name" value="Gln_synth/guanido_kin_cat_dom"/>
</dbReference>
<keyword evidence="7" id="KW-0067">ATP-binding</keyword>
<dbReference type="InterPro" id="IPR036651">
    <property type="entry name" value="Gln_synt_N_sf"/>
</dbReference>
<evidence type="ECO:0000256" key="7">
    <source>
        <dbReference type="ARBA" id="ARBA00022840"/>
    </source>
</evidence>
<evidence type="ECO:0000256" key="2">
    <source>
        <dbReference type="ARBA" id="ARBA00009897"/>
    </source>
</evidence>
<dbReference type="PROSITE" id="PS51986">
    <property type="entry name" value="GS_BETA_GRASP"/>
    <property type="match status" value="1"/>
</dbReference>
<dbReference type="SMART" id="SM01230">
    <property type="entry name" value="Gln-synt_C"/>
    <property type="match status" value="1"/>
</dbReference>